<feature type="domain" description="ATPase of the ABC class N-terminal" evidence="2">
    <location>
        <begin position="6"/>
        <end position="166"/>
    </location>
</feature>
<dbReference type="EMBL" id="JAOQJU010000013">
    <property type="protein sequence ID" value="MCU6687069.1"/>
    <property type="molecule type" value="Genomic_DNA"/>
</dbReference>
<gene>
    <name evidence="4" type="ORF">OCV99_11010</name>
</gene>
<evidence type="ECO:0000259" key="2">
    <source>
        <dbReference type="Pfam" id="PF20446"/>
    </source>
</evidence>
<dbReference type="Pfam" id="PF09818">
    <property type="entry name" value="ABC_ATPase"/>
    <property type="match status" value="1"/>
</dbReference>
<evidence type="ECO:0000313" key="5">
    <source>
        <dbReference type="Proteomes" id="UP001652431"/>
    </source>
</evidence>
<proteinExistence type="predicted"/>
<feature type="domain" description="ATPase of the ABC class C-terminal" evidence="1">
    <location>
        <begin position="171"/>
        <end position="430"/>
    </location>
</feature>
<dbReference type="PANTHER" id="PTHR38149">
    <property type="entry name" value="ATPASE"/>
    <property type="match status" value="1"/>
</dbReference>
<evidence type="ECO:0000313" key="4">
    <source>
        <dbReference type="EMBL" id="MCU6687069.1"/>
    </source>
</evidence>
<dbReference type="InterPro" id="IPR049069">
    <property type="entry name" value="MRB1590-like_C"/>
</dbReference>
<name>A0ABT2RNS4_9FIRM</name>
<dbReference type="Pfam" id="PF21117">
    <property type="entry name" value="MRB1590_C"/>
    <property type="match status" value="1"/>
</dbReference>
<dbReference type="InterPro" id="IPR027417">
    <property type="entry name" value="P-loop_NTPase"/>
</dbReference>
<evidence type="ECO:0000259" key="1">
    <source>
        <dbReference type="Pfam" id="PF09818"/>
    </source>
</evidence>
<keyword evidence="5" id="KW-1185">Reference proteome</keyword>
<dbReference type="Pfam" id="PF20446">
    <property type="entry name" value="ABC_N"/>
    <property type="match status" value="1"/>
</dbReference>
<dbReference type="InterPro" id="IPR019195">
    <property type="entry name" value="ABC_ATPase_put"/>
</dbReference>
<dbReference type="RefSeq" id="WP_158370580.1">
    <property type="nucleotide sequence ID" value="NZ_JAOQJU010000013.1"/>
</dbReference>
<reference evidence="4 5" key="1">
    <citation type="journal article" date="2021" name="ISME Commun">
        <title>Automated analysis of genomic sequences facilitates high-throughput and comprehensive description of bacteria.</title>
        <authorList>
            <person name="Hitch T.C.A."/>
        </authorList>
    </citation>
    <scope>NUCLEOTIDE SEQUENCE [LARGE SCALE GENOMIC DNA]</scope>
    <source>
        <strain evidence="4 5">Sanger_03</strain>
    </source>
</reference>
<dbReference type="InterPro" id="IPR046833">
    <property type="entry name" value="ABC_N"/>
</dbReference>
<dbReference type="Proteomes" id="UP001652431">
    <property type="component" value="Unassembled WGS sequence"/>
</dbReference>
<evidence type="ECO:0000259" key="3">
    <source>
        <dbReference type="Pfam" id="PF21117"/>
    </source>
</evidence>
<dbReference type="SUPFAM" id="SSF52540">
    <property type="entry name" value="P-loop containing nucleoside triphosphate hydrolases"/>
    <property type="match status" value="1"/>
</dbReference>
<protein>
    <submittedName>
        <fullName evidence="4">ABC-ATPase domain-containing protein</fullName>
    </submittedName>
</protein>
<dbReference type="InterPro" id="IPR046834">
    <property type="entry name" value="ABC_ATPase_C"/>
</dbReference>
<sequence>MDTGTQLEQQLMSIHRRSYPAYKGLQGSYRFPGYILHIDHVQGDPFAAPSKVSVEVDMKTAGFPADLFDKPYKRIALQDFLIRRFGKVMSDYMFQAKGSGKSGLMSISRCGQEVLERTALELDDRRILVRFEVGFPANGRTINAPELKKILFDFVPECVKKSLYYKNLNGKAIEAVVNLAEDQQAIREELKKRDLAAFVANGAVLPRESGVSDKPMKGAVAFESPKSMEIELTLPHKGAMKGMGIPRGITLIVGGGYHGKSTLLKALELGVYNHIAGDGREYVITDDTAMKIRAEDGRAVSHVNISPFINHLPNGKDTEDFSTEDASGSTSQAANVVEAVESGAGALLIDEDTSATNFMVRDALMQSIIAREKEPITPFIEQARKLYEEKGVSVILVAGSSGAYFYIADKILQMDTYRTLDITEKVKAAIGSGESVPTVDYEWKKQKRFLRAGRLEKKHGQVKIKQFGKDSFSIGHETVDLKYVEQISDSEQTTALSYVLKTVLERLEERPNQDIEYLMESIWKEIRQKGLKCLVHGSYLPVSMAEVRRQEIYACINRYRGYRKQ</sequence>
<comment type="caution">
    <text evidence="4">The sequence shown here is derived from an EMBL/GenBank/DDBJ whole genome shotgun (WGS) entry which is preliminary data.</text>
</comment>
<dbReference type="PANTHER" id="PTHR38149:SF1">
    <property type="entry name" value="ATPASE"/>
    <property type="match status" value="1"/>
</dbReference>
<accession>A0ABT2RNS4</accession>
<organism evidence="4 5">
    <name type="scientific">Dorea acetigenes</name>
    <dbReference type="NCBI Taxonomy" id="2981787"/>
    <lineage>
        <taxon>Bacteria</taxon>
        <taxon>Bacillati</taxon>
        <taxon>Bacillota</taxon>
        <taxon>Clostridia</taxon>
        <taxon>Lachnospirales</taxon>
        <taxon>Lachnospiraceae</taxon>
        <taxon>Dorea</taxon>
    </lineage>
</organism>
<feature type="domain" description="MRB1590-like C-terminal" evidence="3">
    <location>
        <begin position="463"/>
        <end position="562"/>
    </location>
</feature>